<keyword evidence="2" id="KW-1185">Reference proteome</keyword>
<protein>
    <submittedName>
        <fullName evidence="1">Uncharacterized protein</fullName>
    </submittedName>
</protein>
<proteinExistence type="predicted"/>
<dbReference type="Proteomes" id="UP000043764">
    <property type="component" value="Unassembled WGS sequence"/>
</dbReference>
<evidence type="ECO:0000313" key="2">
    <source>
        <dbReference type="Proteomes" id="UP000043764"/>
    </source>
</evidence>
<dbReference type="EMBL" id="CVRL01000002">
    <property type="protein sequence ID" value="CRL09372.1"/>
    <property type="molecule type" value="Genomic_DNA"/>
</dbReference>
<dbReference type="RefSeq" id="WP_082203691.1">
    <property type="nucleotide sequence ID" value="NZ_CVRL01000002.1"/>
</dbReference>
<reference evidence="2" key="1">
    <citation type="submission" date="2015-05" db="EMBL/GenBank/DDBJ databases">
        <authorList>
            <person name="Rodrigo-Torres Lidia"/>
            <person name="Arahal R.David."/>
        </authorList>
    </citation>
    <scope>NUCLEOTIDE SEQUENCE [LARGE SCALE GENOMIC DNA]</scope>
    <source>
        <strain evidence="2">CECT 7321</strain>
    </source>
</reference>
<sequence>MTHSQPASSSSPALDLTADCSRCAALCCVAYPFEEDEDFAILKEADHPCPNLSQSCFDCTIHADLNSRGFGGCIAYSCAGAGQRVTQVLFAGETWRDDPDLLPHMTHALRVLRPIHEALLILREASNLDLPQDIRQALNGLMTTLAVVDGTTIWDFEEAEVQEALASVPDFVPRLAPYVRKDPAI</sequence>
<gene>
    <name evidence="1" type="ORF">NIT7321_00201</name>
</gene>
<dbReference type="AlphaFoldDB" id="A0A0H5CWJ5"/>
<organism evidence="1 2">
    <name type="scientific">Phaeobacter italicus</name>
    <dbReference type="NCBI Taxonomy" id="481446"/>
    <lineage>
        <taxon>Bacteria</taxon>
        <taxon>Pseudomonadati</taxon>
        <taxon>Pseudomonadota</taxon>
        <taxon>Alphaproteobacteria</taxon>
        <taxon>Rhodobacterales</taxon>
        <taxon>Roseobacteraceae</taxon>
        <taxon>Phaeobacter</taxon>
    </lineage>
</organism>
<accession>A0A0H5CWJ5</accession>
<evidence type="ECO:0000313" key="1">
    <source>
        <dbReference type="EMBL" id="CRL09372.1"/>
    </source>
</evidence>
<dbReference type="STRING" id="481446.NIT7645_01470"/>
<name>A0A0H5CWJ5_9RHOB</name>